<dbReference type="SMART" id="SM00829">
    <property type="entry name" value="PKS_ER"/>
    <property type="match status" value="1"/>
</dbReference>
<organism evidence="2 3">
    <name type="scientific">Rhizobium lusitanum</name>
    <dbReference type="NCBI Taxonomy" id="293958"/>
    <lineage>
        <taxon>Bacteria</taxon>
        <taxon>Pseudomonadati</taxon>
        <taxon>Pseudomonadota</taxon>
        <taxon>Alphaproteobacteria</taxon>
        <taxon>Hyphomicrobiales</taxon>
        <taxon>Rhizobiaceae</taxon>
        <taxon>Rhizobium/Agrobacterium group</taxon>
        <taxon>Rhizobium</taxon>
    </lineage>
</organism>
<dbReference type="InterPro" id="IPR052585">
    <property type="entry name" value="Lipid_raft_assoc_Zn_ADH"/>
</dbReference>
<evidence type="ECO:0000259" key="1">
    <source>
        <dbReference type="SMART" id="SM00829"/>
    </source>
</evidence>
<dbReference type="SUPFAM" id="SSF51735">
    <property type="entry name" value="NAD(P)-binding Rossmann-fold domains"/>
    <property type="match status" value="1"/>
</dbReference>
<dbReference type="AlphaFoldDB" id="A0A1C3X2W6"/>
<protein>
    <submittedName>
        <fullName evidence="2">NADPH:quinone reductase</fullName>
    </submittedName>
</protein>
<dbReference type="RefSeq" id="WP_092576452.1">
    <property type="nucleotide sequence ID" value="NZ_FMAF01000023.1"/>
</dbReference>
<proteinExistence type="predicted"/>
<dbReference type="PROSITE" id="PS01162">
    <property type="entry name" value="QOR_ZETA_CRYSTAL"/>
    <property type="match status" value="1"/>
</dbReference>
<dbReference type="InterPro" id="IPR013154">
    <property type="entry name" value="ADH-like_N"/>
</dbReference>
<dbReference type="Proteomes" id="UP000199205">
    <property type="component" value="Unassembled WGS sequence"/>
</dbReference>
<dbReference type="Gene3D" id="3.40.50.720">
    <property type="entry name" value="NAD(P)-binding Rossmann-like Domain"/>
    <property type="match status" value="1"/>
</dbReference>
<dbReference type="OrthoDB" id="9792321at2"/>
<feature type="domain" description="Enoyl reductase (ER)" evidence="1">
    <location>
        <begin position="14"/>
        <end position="335"/>
    </location>
</feature>
<dbReference type="PANTHER" id="PTHR43482:SF1">
    <property type="entry name" value="PROTEIN AST1-RELATED"/>
    <property type="match status" value="1"/>
</dbReference>
<evidence type="ECO:0000313" key="2">
    <source>
        <dbReference type="EMBL" id="SCB46588.1"/>
    </source>
</evidence>
<gene>
    <name evidence="2" type="ORF">GA0061101_12354</name>
</gene>
<dbReference type="GO" id="GO:0016491">
    <property type="term" value="F:oxidoreductase activity"/>
    <property type="evidence" value="ECO:0007669"/>
    <property type="project" value="InterPro"/>
</dbReference>
<dbReference type="EMBL" id="FMAF01000023">
    <property type="protein sequence ID" value="SCB46588.1"/>
    <property type="molecule type" value="Genomic_DNA"/>
</dbReference>
<dbReference type="CDD" id="cd05289">
    <property type="entry name" value="MDR_like_2"/>
    <property type="match status" value="1"/>
</dbReference>
<reference evidence="2 3" key="1">
    <citation type="submission" date="2016-08" db="EMBL/GenBank/DDBJ databases">
        <authorList>
            <person name="Seilhamer J.J."/>
        </authorList>
    </citation>
    <scope>NUCLEOTIDE SEQUENCE [LARGE SCALE GENOMIC DNA]</scope>
    <source>
        <strain evidence="2 3">P1-7</strain>
    </source>
</reference>
<accession>A0A1C3X2W6</accession>
<dbReference type="InterPro" id="IPR036291">
    <property type="entry name" value="NAD(P)-bd_dom_sf"/>
</dbReference>
<evidence type="ECO:0000313" key="3">
    <source>
        <dbReference type="Proteomes" id="UP000199205"/>
    </source>
</evidence>
<dbReference type="SUPFAM" id="SSF50129">
    <property type="entry name" value="GroES-like"/>
    <property type="match status" value="1"/>
</dbReference>
<dbReference type="InterPro" id="IPR020843">
    <property type="entry name" value="ER"/>
</dbReference>
<name>A0A1C3X2W6_9HYPH</name>
<dbReference type="GO" id="GO:0008270">
    <property type="term" value="F:zinc ion binding"/>
    <property type="evidence" value="ECO:0007669"/>
    <property type="project" value="InterPro"/>
</dbReference>
<sequence>MTEMMKAVRLHEFGGPSVLRYENAPRPALASGEVLVRVHAASLNPPDLYLRDGYRALPPEWRPNATFPLILGTDVSGVVAATGEQVTQFSVGDEVYAMVRFPDDLMKGSGAYAEYVSVPASELAKKPPKIDHLQASGAPMSALTVWQFLVELGHDAPNPFQSFPHAPIPLEGKRVLINGAGGGVGHLAVQVAKWKRASVTAVASGKHEVLLRELGACQFINYTKTSIEEVAQDFDLVMDAVGGANMERFLSVIKPAGVLLFVNPLGFSGQEEAARRGITVSSTQVRSNGAQLGEIGRLLDDGTIRVVIDSMFSLAEASAAHQRASQGSIQGKIVLKAV</sequence>
<dbReference type="Pfam" id="PF08240">
    <property type="entry name" value="ADH_N"/>
    <property type="match status" value="1"/>
</dbReference>
<dbReference type="Gene3D" id="3.90.180.10">
    <property type="entry name" value="Medium-chain alcohol dehydrogenases, catalytic domain"/>
    <property type="match status" value="1"/>
</dbReference>
<dbReference type="Pfam" id="PF13602">
    <property type="entry name" value="ADH_zinc_N_2"/>
    <property type="match status" value="1"/>
</dbReference>
<dbReference type="InterPro" id="IPR002364">
    <property type="entry name" value="Quin_OxRdtase/zeta-crystal_CS"/>
</dbReference>
<dbReference type="InterPro" id="IPR011032">
    <property type="entry name" value="GroES-like_sf"/>
</dbReference>
<dbReference type="PANTHER" id="PTHR43482">
    <property type="entry name" value="PROTEIN AST1-RELATED"/>
    <property type="match status" value="1"/>
</dbReference>